<reference evidence="1" key="1">
    <citation type="submission" date="2021-12" db="EMBL/GenBank/DDBJ databases">
        <authorList>
            <person name="Zaccaron A."/>
            <person name="Stergiopoulos I."/>
        </authorList>
    </citation>
    <scope>NUCLEOTIDE SEQUENCE</scope>
    <source>
        <strain evidence="1">Race5_Kim</strain>
    </source>
</reference>
<evidence type="ECO:0000313" key="1">
    <source>
        <dbReference type="EMBL" id="UJO25112.1"/>
    </source>
</evidence>
<dbReference type="EMBL" id="CP090175">
    <property type="protein sequence ID" value="UJO25112.1"/>
    <property type="molecule type" value="Genomic_DNA"/>
</dbReference>
<dbReference type="AlphaFoldDB" id="A0A9Q8PME5"/>
<dbReference type="KEGG" id="ffu:CLAFUR5_14081"/>
<sequence length="68" mass="7512">MTSYITTHNATGEAIFSPKVITGLPKILVQSGEEEKGALQIIYDNDTLRPNLSNETDIDTYVELRTKG</sequence>
<dbReference type="RefSeq" id="XP_047769478.1">
    <property type="nucleotide sequence ID" value="XM_047913229.1"/>
</dbReference>
<protein>
    <submittedName>
        <fullName evidence="1">Uncharacterized protein</fullName>
    </submittedName>
</protein>
<keyword evidence="2" id="KW-1185">Reference proteome</keyword>
<organism evidence="1 2">
    <name type="scientific">Passalora fulva</name>
    <name type="common">Tomato leaf mold</name>
    <name type="synonym">Cladosporium fulvum</name>
    <dbReference type="NCBI Taxonomy" id="5499"/>
    <lineage>
        <taxon>Eukaryota</taxon>
        <taxon>Fungi</taxon>
        <taxon>Dikarya</taxon>
        <taxon>Ascomycota</taxon>
        <taxon>Pezizomycotina</taxon>
        <taxon>Dothideomycetes</taxon>
        <taxon>Dothideomycetidae</taxon>
        <taxon>Mycosphaerellales</taxon>
        <taxon>Mycosphaerellaceae</taxon>
        <taxon>Fulvia</taxon>
    </lineage>
</organism>
<name>A0A9Q8PME5_PASFU</name>
<evidence type="ECO:0000313" key="2">
    <source>
        <dbReference type="Proteomes" id="UP000756132"/>
    </source>
</evidence>
<reference evidence="1" key="2">
    <citation type="journal article" date="2022" name="Microb. Genom.">
        <title>A chromosome-scale genome assembly of the tomato pathogen Cladosporium fulvum reveals a compartmentalized genome architecture and the presence of a dispensable chromosome.</title>
        <authorList>
            <person name="Zaccaron A.Z."/>
            <person name="Chen L.H."/>
            <person name="Samaras A."/>
            <person name="Stergiopoulos I."/>
        </authorList>
    </citation>
    <scope>NUCLEOTIDE SEQUENCE</scope>
    <source>
        <strain evidence="1">Race5_Kim</strain>
    </source>
</reference>
<dbReference type="Proteomes" id="UP000756132">
    <property type="component" value="Chromosome 13"/>
</dbReference>
<dbReference type="OrthoDB" id="5840532at2759"/>
<dbReference type="GeneID" id="71993959"/>
<accession>A0A9Q8PME5</accession>
<proteinExistence type="predicted"/>
<gene>
    <name evidence="1" type="ORF">CLAFUR5_14081</name>
</gene>